<dbReference type="CDD" id="cd06222">
    <property type="entry name" value="RNase_H_like"/>
    <property type="match status" value="1"/>
</dbReference>
<dbReference type="Gene3D" id="3.30.420.10">
    <property type="entry name" value="Ribonuclease H-like superfamily/Ribonuclease H"/>
    <property type="match status" value="1"/>
</dbReference>
<dbReference type="InterPro" id="IPR012337">
    <property type="entry name" value="RNaseH-like_sf"/>
</dbReference>
<dbReference type="AlphaFoldDB" id="A0AAN9EQF5"/>
<dbReference type="GO" id="GO:0003676">
    <property type="term" value="F:nucleic acid binding"/>
    <property type="evidence" value="ECO:0007669"/>
    <property type="project" value="InterPro"/>
</dbReference>
<accession>A0AAN9EQF5</accession>
<name>A0AAN9EQF5_CROPI</name>
<dbReference type="SUPFAM" id="SSF53098">
    <property type="entry name" value="Ribonuclease H-like"/>
    <property type="match status" value="1"/>
</dbReference>
<dbReference type="EMBL" id="JAYWIO010000005">
    <property type="protein sequence ID" value="KAK7260660.1"/>
    <property type="molecule type" value="Genomic_DNA"/>
</dbReference>
<dbReference type="Pfam" id="PF13456">
    <property type="entry name" value="RVT_3"/>
    <property type="match status" value="1"/>
</dbReference>
<evidence type="ECO:0000313" key="2">
    <source>
        <dbReference type="EMBL" id="KAK7260660.1"/>
    </source>
</evidence>
<dbReference type="PANTHER" id="PTHR34023:SF4">
    <property type="entry name" value="RNASE H TYPE-1 DOMAIN-CONTAINING PROTEIN"/>
    <property type="match status" value="1"/>
</dbReference>
<proteinExistence type="predicted"/>
<dbReference type="PANTHER" id="PTHR34023">
    <property type="entry name" value="RNASE H DOMAIN-CONTAINING PROTEIN"/>
    <property type="match status" value="1"/>
</dbReference>
<dbReference type="InterPro" id="IPR036397">
    <property type="entry name" value="RNaseH_sf"/>
</dbReference>
<gene>
    <name evidence="2" type="ORF">RIF29_26901</name>
</gene>
<evidence type="ECO:0000259" key="1">
    <source>
        <dbReference type="Pfam" id="PF13456"/>
    </source>
</evidence>
<dbReference type="GO" id="GO:0004523">
    <property type="term" value="F:RNA-DNA hybrid ribonuclease activity"/>
    <property type="evidence" value="ECO:0007669"/>
    <property type="project" value="InterPro"/>
</dbReference>
<keyword evidence="3" id="KW-1185">Reference proteome</keyword>
<reference evidence="2 3" key="1">
    <citation type="submission" date="2024-01" db="EMBL/GenBank/DDBJ databases">
        <title>The genomes of 5 underutilized Papilionoideae crops provide insights into root nodulation and disease resistanc.</title>
        <authorList>
            <person name="Yuan L."/>
        </authorList>
    </citation>
    <scope>NUCLEOTIDE SEQUENCE [LARGE SCALE GENOMIC DNA]</scope>
    <source>
        <strain evidence="2">ZHUSHIDOU_FW_LH</strain>
        <tissue evidence="2">Leaf</tissue>
    </source>
</reference>
<comment type="caution">
    <text evidence="2">The sequence shown here is derived from an EMBL/GenBank/DDBJ whole genome shotgun (WGS) entry which is preliminary data.</text>
</comment>
<feature type="domain" description="RNase H type-1" evidence="1">
    <location>
        <begin position="2"/>
        <end position="80"/>
    </location>
</feature>
<protein>
    <recommendedName>
        <fullName evidence="1">RNase H type-1 domain-containing protein</fullName>
    </recommendedName>
</protein>
<dbReference type="Proteomes" id="UP001372338">
    <property type="component" value="Unassembled WGS sequence"/>
</dbReference>
<evidence type="ECO:0000313" key="3">
    <source>
        <dbReference type="Proteomes" id="UP001372338"/>
    </source>
</evidence>
<dbReference type="InterPro" id="IPR002156">
    <property type="entry name" value="RNaseH_domain"/>
</dbReference>
<sequence length="114" mass="12821">MELLAIFHGLNLAWDHGFRQVECRSDCLEVLKLVQGEQNFFHAYATTIASIRDLLSRDWSVVLRHTLREGNQCADILAKKGSAMNSGLTVFDVPSPDLMLALLADYLGIMFPRL</sequence>
<organism evidence="2 3">
    <name type="scientific">Crotalaria pallida</name>
    <name type="common">Smooth rattlebox</name>
    <name type="synonym">Crotalaria striata</name>
    <dbReference type="NCBI Taxonomy" id="3830"/>
    <lineage>
        <taxon>Eukaryota</taxon>
        <taxon>Viridiplantae</taxon>
        <taxon>Streptophyta</taxon>
        <taxon>Embryophyta</taxon>
        <taxon>Tracheophyta</taxon>
        <taxon>Spermatophyta</taxon>
        <taxon>Magnoliopsida</taxon>
        <taxon>eudicotyledons</taxon>
        <taxon>Gunneridae</taxon>
        <taxon>Pentapetalae</taxon>
        <taxon>rosids</taxon>
        <taxon>fabids</taxon>
        <taxon>Fabales</taxon>
        <taxon>Fabaceae</taxon>
        <taxon>Papilionoideae</taxon>
        <taxon>50 kb inversion clade</taxon>
        <taxon>genistoids sensu lato</taxon>
        <taxon>core genistoids</taxon>
        <taxon>Crotalarieae</taxon>
        <taxon>Crotalaria</taxon>
    </lineage>
</organism>
<dbReference type="InterPro" id="IPR044730">
    <property type="entry name" value="RNase_H-like_dom_plant"/>
</dbReference>